<protein>
    <submittedName>
        <fullName evidence="1">Uncharacterized protein</fullName>
    </submittedName>
</protein>
<dbReference type="SUPFAM" id="SSF53474">
    <property type="entry name" value="alpha/beta-Hydrolases"/>
    <property type="match status" value="1"/>
</dbReference>
<comment type="caution">
    <text evidence="1">The sequence shown here is derived from an EMBL/GenBank/DDBJ whole genome shotgun (WGS) entry which is preliminary data.</text>
</comment>
<gene>
    <name evidence="1" type="ORF">GCM10009765_16540</name>
</gene>
<dbReference type="RefSeq" id="WP_344308619.1">
    <property type="nucleotide sequence ID" value="NZ_BAAANY010000006.1"/>
</dbReference>
<accession>A0ABN2GAR3</accession>
<reference evidence="1 2" key="1">
    <citation type="journal article" date="2019" name="Int. J. Syst. Evol. Microbiol.">
        <title>The Global Catalogue of Microorganisms (GCM) 10K type strain sequencing project: providing services to taxonomists for standard genome sequencing and annotation.</title>
        <authorList>
            <consortium name="The Broad Institute Genomics Platform"/>
            <consortium name="The Broad Institute Genome Sequencing Center for Infectious Disease"/>
            <person name="Wu L."/>
            <person name="Ma J."/>
        </authorList>
    </citation>
    <scope>NUCLEOTIDE SEQUENCE [LARGE SCALE GENOMIC DNA]</scope>
    <source>
        <strain evidence="1 2">JCM 14718</strain>
    </source>
</reference>
<evidence type="ECO:0000313" key="1">
    <source>
        <dbReference type="EMBL" id="GAA1667873.1"/>
    </source>
</evidence>
<proteinExistence type="predicted"/>
<dbReference type="Proteomes" id="UP001500618">
    <property type="component" value="Unassembled WGS sequence"/>
</dbReference>
<sequence length="123" mass="13021">MASTTATLTLRFADQPVPLRVFWPPIGEKGIVVVFDERADEAQRWCRSLCADANLVVLTDAADLPTALSIVEWTADHATELGSGRTTSGPITLAGWGRGAAIARTVLAAARAQGWPPLTLHSG</sequence>
<name>A0ABN2GAR3_9ACTN</name>
<keyword evidence="2" id="KW-1185">Reference proteome</keyword>
<organism evidence="1 2">
    <name type="scientific">Fodinicola feengrottensis</name>
    <dbReference type="NCBI Taxonomy" id="435914"/>
    <lineage>
        <taxon>Bacteria</taxon>
        <taxon>Bacillati</taxon>
        <taxon>Actinomycetota</taxon>
        <taxon>Actinomycetes</taxon>
        <taxon>Mycobacteriales</taxon>
        <taxon>Fodinicola</taxon>
    </lineage>
</organism>
<dbReference type="EMBL" id="BAAANY010000006">
    <property type="protein sequence ID" value="GAA1667873.1"/>
    <property type="molecule type" value="Genomic_DNA"/>
</dbReference>
<evidence type="ECO:0000313" key="2">
    <source>
        <dbReference type="Proteomes" id="UP001500618"/>
    </source>
</evidence>
<dbReference type="InterPro" id="IPR029058">
    <property type="entry name" value="AB_hydrolase_fold"/>
</dbReference>